<organism evidence="9 10">
    <name type="scientific">Kosmotoga pacifica</name>
    <dbReference type="NCBI Taxonomy" id="1330330"/>
    <lineage>
        <taxon>Bacteria</taxon>
        <taxon>Thermotogati</taxon>
        <taxon>Thermotogota</taxon>
        <taxon>Thermotogae</taxon>
        <taxon>Kosmotogales</taxon>
        <taxon>Kosmotogaceae</taxon>
        <taxon>Kosmotoga</taxon>
    </lineage>
</organism>
<evidence type="ECO:0000256" key="4">
    <source>
        <dbReference type="ARBA" id="ARBA00022475"/>
    </source>
</evidence>
<reference evidence="9 10" key="1">
    <citation type="submission" date="2015-04" db="EMBL/GenBank/DDBJ databases">
        <title>Complete Genome Sequence of Kosmotoga pacifica SLHLJ1.</title>
        <authorList>
            <person name="Jiang L.J."/>
            <person name="Shao Z.Z."/>
            <person name="Jebbar M."/>
        </authorList>
    </citation>
    <scope>NUCLEOTIDE SEQUENCE [LARGE SCALE GENOMIC DNA]</scope>
    <source>
        <strain evidence="9 10">SLHLJ1</strain>
    </source>
</reference>
<keyword evidence="3" id="KW-0813">Transport</keyword>
<evidence type="ECO:0000259" key="8">
    <source>
        <dbReference type="PROSITE" id="PS50893"/>
    </source>
</evidence>
<dbReference type="GO" id="GO:0015833">
    <property type="term" value="P:peptide transport"/>
    <property type="evidence" value="ECO:0007669"/>
    <property type="project" value="InterPro"/>
</dbReference>
<dbReference type="Pfam" id="PF00005">
    <property type="entry name" value="ABC_tran"/>
    <property type="match status" value="1"/>
</dbReference>
<evidence type="ECO:0000256" key="5">
    <source>
        <dbReference type="ARBA" id="ARBA00022741"/>
    </source>
</evidence>
<dbReference type="InterPro" id="IPR027417">
    <property type="entry name" value="P-loop_NTPase"/>
</dbReference>
<dbReference type="STRING" id="1330330.IX53_02320"/>
<feature type="domain" description="ABC transporter" evidence="8">
    <location>
        <begin position="4"/>
        <end position="251"/>
    </location>
</feature>
<dbReference type="PANTHER" id="PTHR43297">
    <property type="entry name" value="OLIGOPEPTIDE TRANSPORT ATP-BINDING PROTEIN APPD"/>
    <property type="match status" value="1"/>
</dbReference>
<dbReference type="RefSeq" id="WP_047753982.1">
    <property type="nucleotide sequence ID" value="NZ_CAJUHA010000004.1"/>
</dbReference>
<dbReference type="PROSITE" id="PS00211">
    <property type="entry name" value="ABC_TRANSPORTER_1"/>
    <property type="match status" value="1"/>
</dbReference>
<evidence type="ECO:0000256" key="1">
    <source>
        <dbReference type="ARBA" id="ARBA00004202"/>
    </source>
</evidence>
<accession>A0A0G2Z5K3</accession>
<name>A0A0G2Z5K3_9BACT</name>
<dbReference type="InterPro" id="IPR050388">
    <property type="entry name" value="ABC_Ni/Peptide_Import"/>
</dbReference>
<keyword evidence="7" id="KW-0472">Membrane</keyword>
<gene>
    <name evidence="9" type="ORF">IX53_02320</name>
</gene>
<evidence type="ECO:0000256" key="3">
    <source>
        <dbReference type="ARBA" id="ARBA00022448"/>
    </source>
</evidence>
<evidence type="ECO:0000313" key="9">
    <source>
        <dbReference type="EMBL" id="AKI96847.1"/>
    </source>
</evidence>
<dbReference type="EMBL" id="CP011232">
    <property type="protein sequence ID" value="AKI96847.1"/>
    <property type="molecule type" value="Genomic_DNA"/>
</dbReference>
<sequence>MMLLQLEDLTVSYKTREGRVLAVENVSLPLEEKETLGLVGESGCGKSTMGGAILGILPRETKITGKALFSGIDLISMPSKRLRQIRGKEISMIFQDPMTSLNPVMKLKDHFLETINTHTDISKEEALALSERALQEVGISSNRLNDYPFQLSGGMRQRVMIALSLVLNPKLVIADEPTTSLDVIVQAQILQLLKGLQNKFKMAMILITHDLGVVAEAADNIGVMYGGHLVEYASKRKVYKDPLHPYTKDLLASVPNTKIEDRELRFIPGYPPNLMNPPRGCRYADRCSKAMKICSEKTPPNVQTDDGRLVKCWLYGEGEVK</sequence>
<dbReference type="GO" id="GO:0005886">
    <property type="term" value="C:plasma membrane"/>
    <property type="evidence" value="ECO:0007669"/>
    <property type="project" value="UniProtKB-SubCell"/>
</dbReference>
<dbReference type="NCBIfam" id="TIGR01727">
    <property type="entry name" value="oligo_HPY"/>
    <property type="match status" value="1"/>
</dbReference>
<dbReference type="GO" id="GO:0016887">
    <property type="term" value="F:ATP hydrolysis activity"/>
    <property type="evidence" value="ECO:0007669"/>
    <property type="project" value="InterPro"/>
</dbReference>
<dbReference type="GO" id="GO:0005524">
    <property type="term" value="F:ATP binding"/>
    <property type="evidence" value="ECO:0007669"/>
    <property type="project" value="UniProtKB-KW"/>
</dbReference>
<dbReference type="Pfam" id="PF08352">
    <property type="entry name" value="oligo_HPY"/>
    <property type="match status" value="1"/>
</dbReference>
<comment type="similarity">
    <text evidence="2">Belongs to the ABC transporter superfamily.</text>
</comment>
<comment type="subcellular location">
    <subcellularLocation>
        <location evidence="1">Cell membrane</location>
        <topology evidence="1">Peripheral membrane protein</topology>
    </subcellularLocation>
</comment>
<dbReference type="InterPro" id="IPR003439">
    <property type="entry name" value="ABC_transporter-like_ATP-bd"/>
</dbReference>
<dbReference type="InterPro" id="IPR013563">
    <property type="entry name" value="Oligopep_ABC_C"/>
</dbReference>
<dbReference type="AlphaFoldDB" id="A0A0G2Z5K3"/>
<keyword evidence="4" id="KW-1003">Cell membrane</keyword>
<dbReference type="CDD" id="cd03257">
    <property type="entry name" value="ABC_NikE_OppD_transporters"/>
    <property type="match status" value="1"/>
</dbReference>
<proteinExistence type="inferred from homology"/>
<dbReference type="FunFam" id="3.40.50.300:FF:000016">
    <property type="entry name" value="Oligopeptide ABC transporter ATP-binding component"/>
    <property type="match status" value="1"/>
</dbReference>
<keyword evidence="5" id="KW-0547">Nucleotide-binding</keyword>
<dbReference type="PROSITE" id="PS50893">
    <property type="entry name" value="ABC_TRANSPORTER_2"/>
    <property type="match status" value="1"/>
</dbReference>
<dbReference type="PANTHER" id="PTHR43297:SF2">
    <property type="entry name" value="DIPEPTIDE TRANSPORT ATP-BINDING PROTEIN DPPD"/>
    <property type="match status" value="1"/>
</dbReference>
<evidence type="ECO:0000256" key="2">
    <source>
        <dbReference type="ARBA" id="ARBA00005417"/>
    </source>
</evidence>
<evidence type="ECO:0000256" key="7">
    <source>
        <dbReference type="ARBA" id="ARBA00023136"/>
    </source>
</evidence>
<keyword evidence="6" id="KW-0067">ATP-binding</keyword>
<dbReference type="Gene3D" id="3.40.50.300">
    <property type="entry name" value="P-loop containing nucleotide triphosphate hydrolases"/>
    <property type="match status" value="1"/>
</dbReference>
<dbReference type="PATRIC" id="fig|1330330.3.peg.474"/>
<evidence type="ECO:0000313" key="10">
    <source>
        <dbReference type="Proteomes" id="UP000035159"/>
    </source>
</evidence>
<keyword evidence="10" id="KW-1185">Reference proteome</keyword>
<dbReference type="InterPro" id="IPR003593">
    <property type="entry name" value="AAA+_ATPase"/>
</dbReference>
<dbReference type="SUPFAM" id="SSF52540">
    <property type="entry name" value="P-loop containing nucleoside triphosphate hydrolases"/>
    <property type="match status" value="1"/>
</dbReference>
<dbReference type="InterPro" id="IPR017871">
    <property type="entry name" value="ABC_transporter-like_CS"/>
</dbReference>
<dbReference type="SMART" id="SM00382">
    <property type="entry name" value="AAA"/>
    <property type="match status" value="1"/>
</dbReference>
<evidence type="ECO:0000256" key="6">
    <source>
        <dbReference type="ARBA" id="ARBA00022840"/>
    </source>
</evidence>
<protein>
    <submittedName>
        <fullName evidence="9">Peptide ABC transporter ATPase</fullName>
    </submittedName>
</protein>
<dbReference type="KEGG" id="kpf:IX53_02320"/>
<dbReference type="OrthoDB" id="9806285at2"/>
<dbReference type="Proteomes" id="UP000035159">
    <property type="component" value="Chromosome"/>
</dbReference>